<organism evidence="1 2">
    <name type="scientific">Orchesella cincta</name>
    <name type="common">Springtail</name>
    <name type="synonym">Podura cincta</name>
    <dbReference type="NCBI Taxonomy" id="48709"/>
    <lineage>
        <taxon>Eukaryota</taxon>
        <taxon>Metazoa</taxon>
        <taxon>Ecdysozoa</taxon>
        <taxon>Arthropoda</taxon>
        <taxon>Hexapoda</taxon>
        <taxon>Collembola</taxon>
        <taxon>Entomobryomorpha</taxon>
        <taxon>Entomobryoidea</taxon>
        <taxon>Orchesellidae</taxon>
        <taxon>Orchesellinae</taxon>
        <taxon>Orchesella</taxon>
    </lineage>
</organism>
<evidence type="ECO:0000313" key="1">
    <source>
        <dbReference type="EMBL" id="ODM88775.1"/>
    </source>
</evidence>
<gene>
    <name evidence="1" type="ORF">Ocin01_17907</name>
</gene>
<accession>A0A1D2M729</accession>
<protein>
    <submittedName>
        <fullName evidence="1">Uncharacterized protein</fullName>
    </submittedName>
</protein>
<dbReference type="AlphaFoldDB" id="A0A1D2M729"/>
<evidence type="ECO:0000313" key="2">
    <source>
        <dbReference type="Proteomes" id="UP000094527"/>
    </source>
</evidence>
<dbReference type="Proteomes" id="UP000094527">
    <property type="component" value="Unassembled WGS sequence"/>
</dbReference>
<comment type="caution">
    <text evidence="1">The sequence shown here is derived from an EMBL/GenBank/DDBJ whole genome shotgun (WGS) entry which is preliminary data.</text>
</comment>
<reference evidence="1 2" key="1">
    <citation type="journal article" date="2016" name="Genome Biol. Evol.">
        <title>Gene Family Evolution Reflects Adaptation to Soil Environmental Stressors in the Genome of the Collembolan Orchesella cincta.</title>
        <authorList>
            <person name="Faddeeva-Vakhrusheva A."/>
            <person name="Derks M.F."/>
            <person name="Anvar S.Y."/>
            <person name="Agamennone V."/>
            <person name="Suring W."/>
            <person name="Smit S."/>
            <person name="van Straalen N.M."/>
            <person name="Roelofs D."/>
        </authorList>
    </citation>
    <scope>NUCLEOTIDE SEQUENCE [LARGE SCALE GENOMIC DNA]</scope>
    <source>
        <tissue evidence="1">Mixed pool</tissue>
    </source>
</reference>
<keyword evidence="2" id="KW-1185">Reference proteome</keyword>
<sequence length="187" mass="21459">MKELETIKRFRRMGLTAESVDEFALLLTKNDKRNYNGFVNMSQMLLLHVASKCQLLSSVLNIGLNISAGIAWTWLISEMTTITSHSVNGPTIGETTFQPDTDAEDNTLTVKDETLYIQERTSYVLHSHAFPSNTDKIRRYFQYLEAVMPPPSTVFTLTQLLFYVDFWKSSVMSSYLPVIRYFSFDNV</sequence>
<name>A0A1D2M729_ORCCI</name>
<dbReference type="EMBL" id="LJIJ01003205">
    <property type="protein sequence ID" value="ODM88775.1"/>
    <property type="molecule type" value="Genomic_DNA"/>
</dbReference>
<proteinExistence type="predicted"/>